<dbReference type="FunFam" id="1.20.5.110:FF:000012">
    <property type="entry name" value="Mitofusin 2"/>
    <property type="match status" value="1"/>
</dbReference>
<evidence type="ECO:0000256" key="3">
    <source>
        <dbReference type="ARBA" id="ARBA00022801"/>
    </source>
</evidence>
<keyword evidence="4" id="KW-0342">GTP-binding</keyword>
<name>A0AAD1SQC2_PELCU</name>
<evidence type="ECO:0000313" key="9">
    <source>
        <dbReference type="Proteomes" id="UP001295444"/>
    </source>
</evidence>
<gene>
    <name evidence="8" type="ORF">PECUL_23A038863</name>
</gene>
<keyword evidence="6" id="KW-0175">Coiled coil</keyword>
<proteinExistence type="predicted"/>
<dbReference type="PANTHER" id="PTHR10465:SF2">
    <property type="entry name" value="MITOFUSIN-1"/>
    <property type="match status" value="1"/>
</dbReference>
<feature type="domain" description="Fzo/mitofusin HR2" evidence="7">
    <location>
        <begin position="123"/>
        <end position="281"/>
    </location>
</feature>
<evidence type="ECO:0000256" key="2">
    <source>
        <dbReference type="ARBA" id="ARBA00022741"/>
    </source>
</evidence>
<dbReference type="GO" id="GO:0003924">
    <property type="term" value="F:GTPase activity"/>
    <property type="evidence" value="ECO:0007669"/>
    <property type="project" value="InterPro"/>
</dbReference>
<reference evidence="8" key="1">
    <citation type="submission" date="2022-03" db="EMBL/GenBank/DDBJ databases">
        <authorList>
            <person name="Alioto T."/>
            <person name="Alioto T."/>
            <person name="Gomez Garrido J."/>
        </authorList>
    </citation>
    <scope>NUCLEOTIDE SEQUENCE</scope>
</reference>
<dbReference type="Pfam" id="PF04799">
    <property type="entry name" value="Fzo_mitofusin"/>
    <property type="match status" value="1"/>
</dbReference>
<dbReference type="GO" id="GO:0005741">
    <property type="term" value="C:mitochondrial outer membrane"/>
    <property type="evidence" value="ECO:0007669"/>
    <property type="project" value="InterPro"/>
</dbReference>
<dbReference type="EMBL" id="OW240918">
    <property type="protein sequence ID" value="CAH2306942.1"/>
    <property type="molecule type" value="Genomic_DNA"/>
</dbReference>
<organism evidence="8 9">
    <name type="scientific">Pelobates cultripes</name>
    <name type="common">Western spadefoot toad</name>
    <dbReference type="NCBI Taxonomy" id="61616"/>
    <lineage>
        <taxon>Eukaryota</taxon>
        <taxon>Metazoa</taxon>
        <taxon>Chordata</taxon>
        <taxon>Craniata</taxon>
        <taxon>Vertebrata</taxon>
        <taxon>Euteleostomi</taxon>
        <taxon>Amphibia</taxon>
        <taxon>Batrachia</taxon>
        <taxon>Anura</taxon>
        <taxon>Pelobatoidea</taxon>
        <taxon>Pelobatidae</taxon>
        <taxon>Pelobates</taxon>
    </lineage>
</organism>
<sequence length="285" mass="32057">MGRKLADRCSSAVNSSIQNAQEDIIEKLKPLLPSSVEKEIYTSLPCRKFDLSYNLNCDKLCADFQEDIAFRFSFGWTSLVNRYLGEKNARLLLAFAEPTLQVPRPVTTPSANGMPAMSPQSATQEELMFSLMSGLASLTSRGSVGVIIVGGVIWRAVGWRLIAGCLLGYGGLYLYERLTWSTRAKERTFKQQFVNYAAKKLHMIVSITSANCSHQVQKELENTFIHLCQQVDITERELIKSINNLTDEIKQLEGIQSNSKVLRNKATHLEAELDQFIKTFLHQSK</sequence>
<dbReference type="GO" id="GO:0005525">
    <property type="term" value="F:GTP binding"/>
    <property type="evidence" value="ECO:0007669"/>
    <property type="project" value="UniProtKB-KW"/>
</dbReference>
<keyword evidence="9" id="KW-1185">Reference proteome</keyword>
<evidence type="ECO:0000259" key="7">
    <source>
        <dbReference type="Pfam" id="PF04799"/>
    </source>
</evidence>
<dbReference type="PANTHER" id="PTHR10465">
    <property type="entry name" value="TRANSMEMBRANE GTPASE FZO1"/>
    <property type="match status" value="1"/>
</dbReference>
<protein>
    <submittedName>
        <fullName evidence="8">Mitofusin-1 isoform X1</fullName>
    </submittedName>
</protein>
<dbReference type="GO" id="GO:0051646">
    <property type="term" value="P:mitochondrion localization"/>
    <property type="evidence" value="ECO:0007669"/>
    <property type="project" value="TreeGrafter"/>
</dbReference>
<keyword evidence="3" id="KW-0378">Hydrolase</keyword>
<dbReference type="AlphaFoldDB" id="A0AAD1SQC2"/>
<evidence type="ECO:0000313" key="8">
    <source>
        <dbReference type="EMBL" id="CAH2306942.1"/>
    </source>
</evidence>
<dbReference type="Gene3D" id="1.20.5.110">
    <property type="match status" value="1"/>
</dbReference>
<keyword evidence="5" id="KW-0472">Membrane</keyword>
<evidence type="ECO:0000256" key="1">
    <source>
        <dbReference type="ARBA" id="ARBA00004370"/>
    </source>
</evidence>
<evidence type="ECO:0000256" key="6">
    <source>
        <dbReference type="SAM" id="Coils"/>
    </source>
</evidence>
<dbReference type="SUPFAM" id="SSF111479">
    <property type="entry name" value="Fzo-like conserved region"/>
    <property type="match status" value="1"/>
</dbReference>
<evidence type="ECO:0000256" key="5">
    <source>
        <dbReference type="ARBA" id="ARBA00023136"/>
    </source>
</evidence>
<evidence type="ECO:0000256" key="4">
    <source>
        <dbReference type="ARBA" id="ARBA00023134"/>
    </source>
</evidence>
<dbReference type="Proteomes" id="UP001295444">
    <property type="component" value="Chromosome 07"/>
</dbReference>
<dbReference type="InterPro" id="IPR027094">
    <property type="entry name" value="Mitofusin_fam"/>
</dbReference>
<accession>A0AAD1SQC2</accession>
<dbReference type="InterPro" id="IPR006884">
    <property type="entry name" value="Fzo/mitofusin_HR2"/>
</dbReference>
<comment type="subcellular location">
    <subcellularLocation>
        <location evidence="1">Membrane</location>
    </subcellularLocation>
</comment>
<keyword evidence="2" id="KW-0547">Nucleotide-binding</keyword>
<feature type="coiled-coil region" evidence="6">
    <location>
        <begin position="235"/>
        <end position="272"/>
    </location>
</feature>
<dbReference type="GO" id="GO:0008053">
    <property type="term" value="P:mitochondrial fusion"/>
    <property type="evidence" value="ECO:0007669"/>
    <property type="project" value="InterPro"/>
</dbReference>